<dbReference type="Proteomes" id="UP000789901">
    <property type="component" value="Unassembled WGS sequence"/>
</dbReference>
<comment type="caution">
    <text evidence="1">The sequence shown here is derived from an EMBL/GenBank/DDBJ whole genome shotgun (WGS) entry which is preliminary data.</text>
</comment>
<keyword evidence="2" id="KW-1185">Reference proteome</keyword>
<accession>A0ABM8VWD2</accession>
<evidence type="ECO:0000313" key="1">
    <source>
        <dbReference type="EMBL" id="CAG8462410.1"/>
    </source>
</evidence>
<feature type="non-terminal residue" evidence="1">
    <location>
        <position position="1"/>
    </location>
</feature>
<proteinExistence type="predicted"/>
<reference evidence="1 2" key="1">
    <citation type="submission" date="2021-06" db="EMBL/GenBank/DDBJ databases">
        <authorList>
            <person name="Kallberg Y."/>
            <person name="Tangrot J."/>
            <person name="Rosling A."/>
        </authorList>
    </citation>
    <scope>NUCLEOTIDE SEQUENCE [LARGE SCALE GENOMIC DNA]</scope>
    <source>
        <strain evidence="1 2">120-4 pot B 10/14</strain>
    </source>
</reference>
<dbReference type="EMBL" id="CAJVQB010000062">
    <property type="protein sequence ID" value="CAG8462410.1"/>
    <property type="molecule type" value="Genomic_DNA"/>
</dbReference>
<organism evidence="1 2">
    <name type="scientific">Gigaspora margarita</name>
    <dbReference type="NCBI Taxonomy" id="4874"/>
    <lineage>
        <taxon>Eukaryota</taxon>
        <taxon>Fungi</taxon>
        <taxon>Fungi incertae sedis</taxon>
        <taxon>Mucoromycota</taxon>
        <taxon>Glomeromycotina</taxon>
        <taxon>Glomeromycetes</taxon>
        <taxon>Diversisporales</taxon>
        <taxon>Gigasporaceae</taxon>
        <taxon>Gigaspora</taxon>
    </lineage>
</organism>
<gene>
    <name evidence="1" type="ORF">GMARGA_LOCUS372</name>
</gene>
<name>A0ABM8VWD2_GIGMA</name>
<protein>
    <submittedName>
        <fullName evidence="1">26910_t:CDS:1</fullName>
    </submittedName>
</protein>
<evidence type="ECO:0000313" key="2">
    <source>
        <dbReference type="Proteomes" id="UP000789901"/>
    </source>
</evidence>
<sequence length="206" mass="23874">TEALATELRLKHGFNEARIVNVKKTEVPLQFPISALANRASANESDLITWLQLKLYKNQFRRALENCLLDDKSNRKLASTYMISGYKPLALPIVLVENKNNDRRILKITKKDKAKVLSEHYCNIPLADPNQFEIKKYKRCSRNTSKMIEKFDEGACISQFDWNKILGTLPRSYIKDRKRILDLDEKRISKKIKSELSTNSLNENLC</sequence>